<evidence type="ECO:0000313" key="3">
    <source>
        <dbReference type="Proteomes" id="UP000013827"/>
    </source>
</evidence>
<feature type="transmembrane region" description="Helical" evidence="1">
    <location>
        <begin position="97"/>
        <end position="117"/>
    </location>
</feature>
<feature type="transmembrane region" description="Helical" evidence="1">
    <location>
        <begin position="161"/>
        <end position="186"/>
    </location>
</feature>
<dbReference type="KEGG" id="ehx:EMIHUDRAFT_437723"/>
<evidence type="ECO:0000256" key="1">
    <source>
        <dbReference type="SAM" id="Phobius"/>
    </source>
</evidence>
<keyword evidence="3" id="KW-1185">Reference proteome</keyword>
<protein>
    <submittedName>
        <fullName evidence="2">Uncharacterized protein</fullName>
    </submittedName>
</protein>
<organism evidence="2 3">
    <name type="scientific">Emiliania huxleyi (strain CCMP1516)</name>
    <dbReference type="NCBI Taxonomy" id="280463"/>
    <lineage>
        <taxon>Eukaryota</taxon>
        <taxon>Haptista</taxon>
        <taxon>Haptophyta</taxon>
        <taxon>Prymnesiophyceae</taxon>
        <taxon>Isochrysidales</taxon>
        <taxon>Noelaerhabdaceae</taxon>
        <taxon>Emiliania</taxon>
    </lineage>
</organism>
<evidence type="ECO:0000313" key="2">
    <source>
        <dbReference type="EnsemblProtists" id="EOD10842"/>
    </source>
</evidence>
<feature type="transmembrane region" description="Helical" evidence="1">
    <location>
        <begin position="129"/>
        <end position="149"/>
    </location>
</feature>
<name>A0A0D3IHV7_EMIH1</name>
<keyword evidence="1" id="KW-0812">Transmembrane</keyword>
<sequence>MCTNKPKVIAIVQLVLVSLALILSIIALVGGVTDDYDTLKNTYWLGAMDVETPYYDYDLYSDLLWDVYFGWRSACQKRVGGVFAVCDDLEWDKEDAATAMGVLAALFSIGSVVLGAVKLCKPNKLVNIIGCVVAFLAIIFTIACFAMWADVRNFLYPDDLAHYGPGFGACVSSFGFQLIALVLGVVSLAAAKPAASPAAGAPEIAIA</sequence>
<dbReference type="AlphaFoldDB" id="A0A0D3IHV7"/>
<dbReference type="GeneID" id="17256987"/>
<dbReference type="EnsemblProtists" id="EOD10842">
    <property type="protein sequence ID" value="EOD10842"/>
    <property type="gene ID" value="EMIHUDRAFT_437723"/>
</dbReference>
<dbReference type="HOGENOM" id="CLU_1328526_0_0_1"/>
<keyword evidence="1" id="KW-1133">Transmembrane helix</keyword>
<reference evidence="2" key="2">
    <citation type="submission" date="2024-10" db="UniProtKB">
        <authorList>
            <consortium name="EnsemblProtists"/>
        </authorList>
    </citation>
    <scope>IDENTIFICATION</scope>
</reference>
<dbReference type="Proteomes" id="UP000013827">
    <property type="component" value="Unassembled WGS sequence"/>
</dbReference>
<reference evidence="3" key="1">
    <citation type="journal article" date="2013" name="Nature">
        <title>Pan genome of the phytoplankton Emiliania underpins its global distribution.</title>
        <authorList>
            <person name="Read B.A."/>
            <person name="Kegel J."/>
            <person name="Klute M.J."/>
            <person name="Kuo A."/>
            <person name="Lefebvre S.C."/>
            <person name="Maumus F."/>
            <person name="Mayer C."/>
            <person name="Miller J."/>
            <person name="Monier A."/>
            <person name="Salamov A."/>
            <person name="Young J."/>
            <person name="Aguilar M."/>
            <person name="Claverie J.M."/>
            <person name="Frickenhaus S."/>
            <person name="Gonzalez K."/>
            <person name="Herman E.K."/>
            <person name="Lin Y.C."/>
            <person name="Napier J."/>
            <person name="Ogata H."/>
            <person name="Sarno A.F."/>
            <person name="Shmutz J."/>
            <person name="Schroeder D."/>
            <person name="de Vargas C."/>
            <person name="Verret F."/>
            <person name="von Dassow P."/>
            <person name="Valentin K."/>
            <person name="Van de Peer Y."/>
            <person name="Wheeler G."/>
            <person name="Dacks J.B."/>
            <person name="Delwiche C.F."/>
            <person name="Dyhrman S.T."/>
            <person name="Glockner G."/>
            <person name="John U."/>
            <person name="Richards T."/>
            <person name="Worden A.Z."/>
            <person name="Zhang X."/>
            <person name="Grigoriev I.V."/>
            <person name="Allen A.E."/>
            <person name="Bidle K."/>
            <person name="Borodovsky M."/>
            <person name="Bowler C."/>
            <person name="Brownlee C."/>
            <person name="Cock J.M."/>
            <person name="Elias M."/>
            <person name="Gladyshev V.N."/>
            <person name="Groth M."/>
            <person name="Guda C."/>
            <person name="Hadaegh A."/>
            <person name="Iglesias-Rodriguez M.D."/>
            <person name="Jenkins J."/>
            <person name="Jones B.M."/>
            <person name="Lawson T."/>
            <person name="Leese F."/>
            <person name="Lindquist E."/>
            <person name="Lobanov A."/>
            <person name="Lomsadze A."/>
            <person name="Malik S.B."/>
            <person name="Marsh M.E."/>
            <person name="Mackinder L."/>
            <person name="Mock T."/>
            <person name="Mueller-Roeber B."/>
            <person name="Pagarete A."/>
            <person name="Parker M."/>
            <person name="Probert I."/>
            <person name="Quesneville H."/>
            <person name="Raines C."/>
            <person name="Rensing S.A."/>
            <person name="Riano-Pachon D.M."/>
            <person name="Richier S."/>
            <person name="Rokitta S."/>
            <person name="Shiraiwa Y."/>
            <person name="Soanes D.M."/>
            <person name="van der Giezen M."/>
            <person name="Wahlund T.M."/>
            <person name="Williams B."/>
            <person name="Wilson W."/>
            <person name="Wolfe G."/>
            <person name="Wurch L.L."/>
        </authorList>
    </citation>
    <scope>NUCLEOTIDE SEQUENCE</scope>
</reference>
<dbReference type="Gene3D" id="1.20.140.150">
    <property type="match status" value="1"/>
</dbReference>
<proteinExistence type="predicted"/>
<dbReference type="RefSeq" id="XP_005763271.1">
    <property type="nucleotide sequence ID" value="XM_005763214.1"/>
</dbReference>
<dbReference type="PaxDb" id="2903-EOD10842"/>
<keyword evidence="1" id="KW-0472">Membrane</keyword>
<accession>A0A0D3IHV7</accession>